<reference evidence="2 3" key="1">
    <citation type="journal article" date="2024" name="J Genomics">
        <title>Draft genome sequencing and assembly of Favolaschia claudopus CIRM-BRFM 2984 isolated from oak limbs.</title>
        <authorList>
            <person name="Navarro D."/>
            <person name="Drula E."/>
            <person name="Chaduli D."/>
            <person name="Cazenave R."/>
            <person name="Ahrendt S."/>
            <person name="Wang J."/>
            <person name="Lipzen A."/>
            <person name="Daum C."/>
            <person name="Barry K."/>
            <person name="Grigoriev I.V."/>
            <person name="Favel A."/>
            <person name="Rosso M.N."/>
            <person name="Martin F."/>
        </authorList>
    </citation>
    <scope>NUCLEOTIDE SEQUENCE [LARGE SCALE GENOMIC DNA]</scope>
    <source>
        <strain evidence="2 3">CIRM-BRFM 2984</strain>
    </source>
</reference>
<name>A0AAV9ZV55_9AGAR</name>
<organism evidence="2 3">
    <name type="scientific">Favolaschia claudopus</name>
    <dbReference type="NCBI Taxonomy" id="2862362"/>
    <lineage>
        <taxon>Eukaryota</taxon>
        <taxon>Fungi</taxon>
        <taxon>Dikarya</taxon>
        <taxon>Basidiomycota</taxon>
        <taxon>Agaricomycotina</taxon>
        <taxon>Agaricomycetes</taxon>
        <taxon>Agaricomycetidae</taxon>
        <taxon>Agaricales</taxon>
        <taxon>Marasmiineae</taxon>
        <taxon>Mycenaceae</taxon>
        <taxon>Favolaschia</taxon>
    </lineage>
</organism>
<keyword evidence="3" id="KW-1185">Reference proteome</keyword>
<feature type="region of interest" description="Disordered" evidence="1">
    <location>
        <begin position="1"/>
        <end position="91"/>
    </location>
</feature>
<feature type="compositionally biased region" description="Basic and acidic residues" evidence="1">
    <location>
        <begin position="21"/>
        <end position="30"/>
    </location>
</feature>
<dbReference type="AlphaFoldDB" id="A0AAV9ZV55"/>
<evidence type="ECO:0000313" key="2">
    <source>
        <dbReference type="EMBL" id="KAK6992865.1"/>
    </source>
</evidence>
<proteinExistence type="predicted"/>
<accession>A0AAV9ZV55</accession>
<evidence type="ECO:0000313" key="3">
    <source>
        <dbReference type="Proteomes" id="UP001362999"/>
    </source>
</evidence>
<dbReference type="Proteomes" id="UP001362999">
    <property type="component" value="Unassembled WGS sequence"/>
</dbReference>
<comment type="caution">
    <text evidence="2">The sequence shown here is derived from an EMBL/GenBank/DDBJ whole genome shotgun (WGS) entry which is preliminary data.</text>
</comment>
<feature type="compositionally biased region" description="Basic and acidic residues" evidence="1">
    <location>
        <begin position="65"/>
        <end position="85"/>
    </location>
</feature>
<dbReference type="EMBL" id="JAWWNJ010000106">
    <property type="protein sequence ID" value="KAK6992865.1"/>
    <property type="molecule type" value="Genomic_DNA"/>
</dbReference>
<protein>
    <submittedName>
        <fullName evidence="2">Uncharacterized protein</fullName>
    </submittedName>
</protein>
<sequence>MRESRRHTANSPLLTSTETTGNDHDTDDSGHGPPYLTHTHTQSTSSLPERRGEGGGKSGGWKNHGGKEDEQERRLEGSKRNEHVARPTPLGNLLPSVFPFVSLSLLSIASTLPPSPKISSYYKGSNVESVQGPYTRTARLQGIPVDAFLSTMLRPTPIRPTTSTARQRLHSVTPTHLHSLISPSHLSLTRRVQAIPHMCHYLVVCDLRQRRILLPCSYDMLYRAYTTQQFTGNNLHVSPCAASPSSPRPFSPDEPPSILSPLFFITICAPVYMPTTLLRGCRLHPEVDAEGWSCTPCASAKTSQDSTPSAPSSLGSSAFLKSTSASCSSVVLARHHRYRAFRCVWARGIWFLATHLAPFPVLAPGLSMSASPLSKVLLPDVMRPLHTVNHSHQRRRQQYRDVDVSFTVFPRMRRGRRIIPLSSVAHDICCPEPAEPEGLFISNYTLPSA</sequence>
<feature type="compositionally biased region" description="Low complexity" evidence="1">
    <location>
        <begin position="37"/>
        <end position="46"/>
    </location>
</feature>
<feature type="compositionally biased region" description="Polar residues" evidence="1">
    <location>
        <begin position="9"/>
        <end position="20"/>
    </location>
</feature>
<evidence type="ECO:0000256" key="1">
    <source>
        <dbReference type="SAM" id="MobiDB-lite"/>
    </source>
</evidence>
<gene>
    <name evidence="2" type="ORF">R3P38DRAFT_3224787</name>
</gene>